<evidence type="ECO:0000313" key="1">
    <source>
        <dbReference type="Proteomes" id="UP001732720"/>
    </source>
</evidence>
<organism evidence="1 2">
    <name type="scientific">Castor canadensis</name>
    <name type="common">American beaver</name>
    <dbReference type="NCBI Taxonomy" id="51338"/>
    <lineage>
        <taxon>Eukaryota</taxon>
        <taxon>Metazoa</taxon>
        <taxon>Chordata</taxon>
        <taxon>Craniata</taxon>
        <taxon>Vertebrata</taxon>
        <taxon>Euteleostomi</taxon>
        <taxon>Mammalia</taxon>
        <taxon>Eutheria</taxon>
        <taxon>Euarchontoglires</taxon>
        <taxon>Glires</taxon>
        <taxon>Rodentia</taxon>
        <taxon>Castorimorpha</taxon>
        <taxon>Castoridae</taxon>
        <taxon>Castor</taxon>
    </lineage>
</organism>
<sequence>MARGLPAQLLLLLMNLLLASPAQVSTDYQYFGQQGEGDTWELLRLQQQKVENSILGPWGKWRCFCDFGKQERNREVLGTAPSPVFMRRKNLVQVMPCRQEDCPSCRPIDCNWRS</sequence>
<reference evidence="2" key="1">
    <citation type="submission" date="2025-08" db="UniProtKB">
        <authorList>
            <consortium name="RefSeq"/>
        </authorList>
    </citation>
    <scope>IDENTIFICATION</scope>
</reference>
<gene>
    <name evidence="2" type="primary">Thsd8</name>
</gene>
<evidence type="ECO:0000313" key="2">
    <source>
        <dbReference type="RefSeq" id="XP_073910092.1"/>
    </source>
</evidence>
<dbReference type="RefSeq" id="XP_073910092.1">
    <property type="nucleotide sequence ID" value="XM_074053991.1"/>
</dbReference>
<protein>
    <submittedName>
        <fullName evidence="2">Thrombospondin type-1 domain-containing protein 8</fullName>
    </submittedName>
</protein>
<name>A0AC58KYV7_CASCN</name>
<accession>A0AC58KYV7</accession>
<dbReference type="Proteomes" id="UP001732720">
    <property type="component" value="Chromosome 14"/>
</dbReference>
<proteinExistence type="predicted"/>
<keyword evidence="1" id="KW-1185">Reference proteome</keyword>